<dbReference type="PANTHER" id="PTHR46910:SF37">
    <property type="entry name" value="ZN(II)2CYS6 TRANSCRIPTION FACTOR (EUROFUNG)"/>
    <property type="match status" value="1"/>
</dbReference>
<keyword evidence="4" id="KW-0804">Transcription</keyword>
<evidence type="ECO:0000256" key="2">
    <source>
        <dbReference type="ARBA" id="ARBA00023015"/>
    </source>
</evidence>
<protein>
    <submittedName>
        <fullName evidence="6">Fungal specific transcription factor</fullName>
    </submittedName>
</protein>
<comment type="subcellular location">
    <subcellularLocation>
        <location evidence="1">Nucleus</location>
    </subcellularLocation>
</comment>
<evidence type="ECO:0000256" key="1">
    <source>
        <dbReference type="ARBA" id="ARBA00004123"/>
    </source>
</evidence>
<organism evidence="6 7">
    <name type="scientific">Cordyceps militaris</name>
    <name type="common">Caterpillar fungus</name>
    <name type="synonym">Clavaria militaris</name>
    <dbReference type="NCBI Taxonomy" id="73501"/>
    <lineage>
        <taxon>Eukaryota</taxon>
        <taxon>Fungi</taxon>
        <taxon>Dikarya</taxon>
        <taxon>Ascomycota</taxon>
        <taxon>Pezizomycotina</taxon>
        <taxon>Sordariomycetes</taxon>
        <taxon>Hypocreomycetidae</taxon>
        <taxon>Hypocreales</taxon>
        <taxon>Cordycipitaceae</taxon>
        <taxon>Cordyceps</taxon>
    </lineage>
</organism>
<dbReference type="GO" id="GO:0005634">
    <property type="term" value="C:nucleus"/>
    <property type="evidence" value="ECO:0007669"/>
    <property type="project" value="UniProtKB-SubCell"/>
</dbReference>
<dbReference type="GO" id="GO:0003700">
    <property type="term" value="F:DNA-binding transcription factor activity"/>
    <property type="evidence" value="ECO:0007669"/>
    <property type="project" value="InterPro"/>
</dbReference>
<dbReference type="VEuPathDB" id="FungiDB:A9K55_001442"/>
<accession>A0A2H4ST30</accession>
<evidence type="ECO:0000256" key="4">
    <source>
        <dbReference type="ARBA" id="ARBA00023163"/>
    </source>
</evidence>
<keyword evidence="3" id="KW-0238">DNA-binding</keyword>
<name>A0A2H4ST30_CORMI</name>
<evidence type="ECO:0000313" key="7">
    <source>
        <dbReference type="Proteomes" id="UP000323067"/>
    </source>
</evidence>
<dbReference type="InterPro" id="IPR050987">
    <property type="entry name" value="AtrR-like"/>
</dbReference>
<evidence type="ECO:0000256" key="5">
    <source>
        <dbReference type="ARBA" id="ARBA00023242"/>
    </source>
</evidence>
<dbReference type="CDD" id="cd12148">
    <property type="entry name" value="fungal_TF_MHR"/>
    <property type="match status" value="1"/>
</dbReference>
<dbReference type="EMBL" id="CP023326">
    <property type="protein sequence ID" value="ATY66266.1"/>
    <property type="molecule type" value="Genomic_DNA"/>
</dbReference>
<gene>
    <name evidence="6" type="ORF">A9K55_001442</name>
</gene>
<dbReference type="GO" id="GO:0003677">
    <property type="term" value="F:DNA binding"/>
    <property type="evidence" value="ECO:0007669"/>
    <property type="project" value="UniProtKB-KW"/>
</dbReference>
<dbReference type="VEuPathDB" id="FungiDB:CCM_00707"/>
<proteinExistence type="predicted"/>
<evidence type="ECO:0000256" key="3">
    <source>
        <dbReference type="ARBA" id="ARBA00023125"/>
    </source>
</evidence>
<dbReference type="PANTHER" id="PTHR46910">
    <property type="entry name" value="TRANSCRIPTION FACTOR PDR1"/>
    <property type="match status" value="1"/>
</dbReference>
<evidence type="ECO:0000313" key="6">
    <source>
        <dbReference type="EMBL" id="ATY66266.1"/>
    </source>
</evidence>
<keyword evidence="5" id="KW-0539">Nucleus</keyword>
<sequence length="298" mass="33842">MVCELVGTFLPEDSDSLQDRKRRHIRTLFGLCYILDKNIALRSGRPPLLSEDYYDLTLMDTAVGGTELFHGYGDDLELSLVRERTCRLLYSQKAAKLSDGELLQRIRQLDDELEQWRLSIPVPIRPRLSVNLDFNPAIGNQQNKLIRFQLDYHYTLIAIHTMVRKCGASNEETALPEDLHSVVHSSVDLSLEAARSTLRFLRFPLRVSLEAFLYVQSYAPAAAMALFINVMVHPDGDSSQTDLETLIQAVGTFQSIPLESLSSTETQEIQMLNEYIMELVRLASCAIWKDKMAKTESN</sequence>
<dbReference type="OrthoDB" id="4116913at2759"/>
<dbReference type="AlphaFoldDB" id="A0A2H4ST30"/>
<reference evidence="6 7" key="1">
    <citation type="journal article" date="2017" name="BMC Genomics">
        <title>Chromosome level assembly and secondary metabolite potential of the parasitic fungus Cordyceps militaris.</title>
        <authorList>
            <person name="Kramer G.J."/>
            <person name="Nodwell J.R."/>
        </authorList>
    </citation>
    <scope>NUCLEOTIDE SEQUENCE [LARGE SCALE GENOMIC DNA]</scope>
    <source>
        <strain evidence="6 7">ATCC 34164</strain>
    </source>
</reference>
<dbReference type="Proteomes" id="UP000323067">
    <property type="component" value="Chromosome iii"/>
</dbReference>
<keyword evidence="2" id="KW-0805">Transcription regulation</keyword>